<evidence type="ECO:0000313" key="2">
    <source>
        <dbReference type="Proteomes" id="UP001260956"/>
    </source>
</evidence>
<comment type="caution">
    <text evidence="1">The sequence shown here is derived from an EMBL/GenBank/DDBJ whole genome shotgun (WGS) entry which is preliminary data.</text>
</comment>
<dbReference type="EMBL" id="JARPTX010000020">
    <property type="protein sequence ID" value="MDT2370009.1"/>
    <property type="molecule type" value="Genomic_DNA"/>
</dbReference>
<gene>
    <name evidence="1" type="ORF">P6Z85_07525</name>
</gene>
<dbReference type="Pfam" id="PF07852">
    <property type="entry name" value="DUF1642"/>
    <property type="match status" value="1"/>
</dbReference>
<sequence length="222" mass="25942">MNKQELIDELAKYVKRYENVMDEHGQGRYGAYEVSLKLVKRLNESKITDEQAWNKVAEAYPESAQSLRNTLDNAVFGKTGEPQKHVMPKFVAEWIEYAKKKGDSLAISFKPWNLYGVEYSKADRWIGDNQETFARAWLDGYEVEKEPLYYVPLPYEVWDEEAAELKTEYLYLHYEITSDETRIFPTKEPRKGFVAKLDELTIKSADENYWPFAVPVEEVVEG</sequence>
<proteinExistence type="predicted"/>
<dbReference type="Proteomes" id="UP001260956">
    <property type="component" value="Unassembled WGS sequence"/>
</dbReference>
<dbReference type="RefSeq" id="WP_079200795.1">
    <property type="nucleotide sequence ID" value="NZ_AP026772.1"/>
</dbReference>
<reference evidence="1" key="1">
    <citation type="submission" date="2023-03" db="EMBL/GenBank/DDBJ databases">
        <authorList>
            <person name="Shen W."/>
            <person name="Cai J."/>
        </authorList>
    </citation>
    <scope>NUCLEOTIDE SEQUENCE</scope>
    <source>
        <strain evidence="1">B1010-2</strain>
    </source>
</reference>
<name>A0AAW8RGY8_ENTFC</name>
<evidence type="ECO:0000313" key="1">
    <source>
        <dbReference type="EMBL" id="MDT2370009.1"/>
    </source>
</evidence>
<dbReference type="AlphaFoldDB" id="A0AAW8RGY8"/>
<organism evidence="1 2">
    <name type="scientific">Enterococcus faecium</name>
    <name type="common">Streptococcus faecium</name>
    <dbReference type="NCBI Taxonomy" id="1352"/>
    <lineage>
        <taxon>Bacteria</taxon>
        <taxon>Bacillati</taxon>
        <taxon>Bacillota</taxon>
        <taxon>Bacilli</taxon>
        <taxon>Lactobacillales</taxon>
        <taxon>Enterococcaceae</taxon>
        <taxon>Enterococcus</taxon>
    </lineage>
</organism>
<dbReference type="InterPro" id="IPR012865">
    <property type="entry name" value="DUF1642"/>
</dbReference>
<protein>
    <submittedName>
        <fullName evidence="1">DUF1642 domain-containing protein</fullName>
    </submittedName>
</protein>
<accession>A0AAW8RGY8</accession>